<reference evidence="6" key="1">
    <citation type="submission" date="2020-01" db="EMBL/GenBank/DDBJ databases">
        <authorList>
            <consortium name="DOE Joint Genome Institute"/>
            <person name="Haridas S."/>
            <person name="Albert R."/>
            <person name="Binder M."/>
            <person name="Bloem J."/>
            <person name="Labutti K."/>
            <person name="Salamov A."/>
            <person name="Andreopoulos B."/>
            <person name="Baker S.E."/>
            <person name="Barry K."/>
            <person name="Bills G."/>
            <person name="Bluhm B.H."/>
            <person name="Cannon C."/>
            <person name="Castanera R."/>
            <person name="Culley D.E."/>
            <person name="Daum C."/>
            <person name="Ezra D."/>
            <person name="Gonzalez J.B."/>
            <person name="Henrissat B."/>
            <person name="Kuo A."/>
            <person name="Liang C."/>
            <person name="Lipzen A."/>
            <person name="Lutzoni F."/>
            <person name="Magnuson J."/>
            <person name="Mondo S."/>
            <person name="Nolan M."/>
            <person name="Ohm R."/>
            <person name="Pangilinan J."/>
            <person name="Park H.-J."/>
            <person name="Ramirez L."/>
            <person name="Alfaro M."/>
            <person name="Sun H."/>
            <person name="Tritt A."/>
            <person name="Yoshinaga Y."/>
            <person name="Zwiers L.-H."/>
            <person name="Turgeon B.G."/>
            <person name="Goodwin S.B."/>
            <person name="Spatafora J.W."/>
            <person name="Crous P.W."/>
            <person name="Grigoriev I.V."/>
        </authorList>
    </citation>
    <scope>NUCLEOTIDE SEQUENCE</scope>
    <source>
        <strain evidence="6">CBS 394.84</strain>
    </source>
</reference>
<evidence type="ECO:0000313" key="7">
    <source>
        <dbReference type="Proteomes" id="UP000800039"/>
    </source>
</evidence>
<dbReference type="GO" id="GO:0050660">
    <property type="term" value="F:flavin adenine dinucleotide binding"/>
    <property type="evidence" value="ECO:0007669"/>
    <property type="project" value="InterPro"/>
</dbReference>
<dbReference type="AlphaFoldDB" id="A0A9P4GU69"/>
<proteinExistence type="inferred from homology"/>
<evidence type="ECO:0000313" key="6">
    <source>
        <dbReference type="EMBL" id="KAF1851835.1"/>
    </source>
</evidence>
<dbReference type="InterPro" id="IPR000172">
    <property type="entry name" value="GMC_OxRdtase_N"/>
</dbReference>
<dbReference type="Gene3D" id="3.50.50.60">
    <property type="entry name" value="FAD/NAD(P)-binding domain"/>
    <property type="match status" value="1"/>
</dbReference>
<sequence>MSWPPTHPSRGRTSVLLTSLLWSASLFAPAFSSPTDPISGQHLLGSSFGIPGLNASFDYVIVGGGTAGLAVANRLSASGEHSVAVIEAGGFYELENGNNSQIPRYVWAGAGLGFEDVNPLVDWEFETEPEEGIGGKKIHYTRGRTLGGSSARNHMIYHRATKGSYKLWAENVGDASFEWENFSKYYDRSTTFHSADASKRWANSTPPHDPAGERAKSGPVQISYANYVLPFTSWALKAAKAVGMKPLPGYLDGDLIGSGWSLRTTDPKTMVRDSSETAYLRPALKRPNLIIYKSTTALNIVFNGTEATGVSCSTLGKKFGLTARKEVIVSAGAVQSPQLLMVSGIGPRQTLEKFSIPVLVDAPGVGLGLEDHPSMGVTYKVRVTSSTVLNTPAKNQAATEEFIRNGAGPLASTGGDVLGWEKVPRRLVSNSTAAALNKAPSDWPDLEYLTQSSYPGIPPDQDDYAGITAVLVNTFSRGTISISSASMLDPPVLHIAFLTDPRDQEVAVAAIKRAREIFADPSLAPVVVGAEVVPGNGTVTDAQILAYIQKNSRTISHVSCTCKMGKREDKLAVVDSEGKVFGVKKLRVVDLSAVPFLPPGHPVATVYALAEKAAEKILQGK</sequence>
<accession>A0A9P4GU69</accession>
<dbReference type="PANTHER" id="PTHR11552">
    <property type="entry name" value="GLUCOSE-METHANOL-CHOLINE GMC OXIDOREDUCTASE"/>
    <property type="match status" value="1"/>
</dbReference>
<dbReference type="InterPro" id="IPR012132">
    <property type="entry name" value="GMC_OxRdtase"/>
</dbReference>
<dbReference type="PANTHER" id="PTHR11552:SF138">
    <property type="entry name" value="DEHYDROGENASE PKFF-RELATED"/>
    <property type="match status" value="1"/>
</dbReference>
<dbReference type="SUPFAM" id="SSF54373">
    <property type="entry name" value="FAD-linked reductases, C-terminal domain"/>
    <property type="match status" value="1"/>
</dbReference>
<evidence type="ECO:0000256" key="4">
    <source>
        <dbReference type="SAM" id="SignalP"/>
    </source>
</evidence>
<feature type="active site" description="Proton acceptor" evidence="3">
    <location>
        <position position="601"/>
    </location>
</feature>
<keyword evidence="4" id="KW-0732">Signal</keyword>
<keyword evidence="2" id="KW-0325">Glycoprotein</keyword>
<comment type="caution">
    <text evidence="6">The sequence shown here is derived from an EMBL/GenBank/DDBJ whole genome shotgun (WGS) entry which is preliminary data.</text>
</comment>
<dbReference type="InterPro" id="IPR036188">
    <property type="entry name" value="FAD/NAD-bd_sf"/>
</dbReference>
<feature type="active site" description="Proton donor" evidence="3">
    <location>
        <position position="557"/>
    </location>
</feature>
<keyword evidence="7" id="KW-1185">Reference proteome</keyword>
<dbReference type="RefSeq" id="XP_040794398.1">
    <property type="nucleotide sequence ID" value="XM_040927622.1"/>
</dbReference>
<evidence type="ECO:0000256" key="3">
    <source>
        <dbReference type="PIRSR" id="PIRSR000137-1"/>
    </source>
</evidence>
<dbReference type="SUPFAM" id="SSF51905">
    <property type="entry name" value="FAD/NAD(P)-binding domain"/>
    <property type="match status" value="1"/>
</dbReference>
<evidence type="ECO:0000256" key="2">
    <source>
        <dbReference type="ARBA" id="ARBA00023180"/>
    </source>
</evidence>
<dbReference type="GO" id="GO:0044550">
    <property type="term" value="P:secondary metabolite biosynthetic process"/>
    <property type="evidence" value="ECO:0007669"/>
    <property type="project" value="TreeGrafter"/>
</dbReference>
<gene>
    <name evidence="6" type="ORF">K460DRAFT_270109</name>
</gene>
<dbReference type="Proteomes" id="UP000800039">
    <property type="component" value="Unassembled WGS sequence"/>
</dbReference>
<feature type="signal peptide" evidence="4">
    <location>
        <begin position="1"/>
        <end position="32"/>
    </location>
</feature>
<evidence type="ECO:0000259" key="5">
    <source>
        <dbReference type="PROSITE" id="PS00624"/>
    </source>
</evidence>
<dbReference type="InterPro" id="IPR007867">
    <property type="entry name" value="GMC_OxRtase_C"/>
</dbReference>
<protein>
    <submittedName>
        <fullName evidence="6">GMC oxidoreductase</fullName>
    </submittedName>
</protein>
<evidence type="ECO:0000256" key="1">
    <source>
        <dbReference type="ARBA" id="ARBA00010790"/>
    </source>
</evidence>
<dbReference type="GO" id="GO:0016614">
    <property type="term" value="F:oxidoreductase activity, acting on CH-OH group of donors"/>
    <property type="evidence" value="ECO:0007669"/>
    <property type="project" value="InterPro"/>
</dbReference>
<dbReference type="GeneID" id="63844875"/>
<organism evidence="6 7">
    <name type="scientific">Cucurbitaria berberidis CBS 394.84</name>
    <dbReference type="NCBI Taxonomy" id="1168544"/>
    <lineage>
        <taxon>Eukaryota</taxon>
        <taxon>Fungi</taxon>
        <taxon>Dikarya</taxon>
        <taxon>Ascomycota</taxon>
        <taxon>Pezizomycotina</taxon>
        <taxon>Dothideomycetes</taxon>
        <taxon>Pleosporomycetidae</taxon>
        <taxon>Pleosporales</taxon>
        <taxon>Pleosporineae</taxon>
        <taxon>Cucurbitariaceae</taxon>
        <taxon>Cucurbitaria</taxon>
    </lineage>
</organism>
<dbReference type="PIRSF" id="PIRSF000137">
    <property type="entry name" value="Alcohol_oxidase"/>
    <property type="match status" value="1"/>
</dbReference>
<dbReference type="Pfam" id="PF00732">
    <property type="entry name" value="GMC_oxred_N"/>
    <property type="match status" value="1"/>
</dbReference>
<name>A0A9P4GU69_9PLEO</name>
<dbReference type="Pfam" id="PF05199">
    <property type="entry name" value="GMC_oxred_C"/>
    <property type="match status" value="1"/>
</dbReference>
<dbReference type="Gene3D" id="3.30.560.10">
    <property type="entry name" value="Glucose Oxidase, domain 3"/>
    <property type="match status" value="1"/>
</dbReference>
<dbReference type="OrthoDB" id="269227at2759"/>
<comment type="similarity">
    <text evidence="1">Belongs to the GMC oxidoreductase family.</text>
</comment>
<dbReference type="EMBL" id="ML976614">
    <property type="protein sequence ID" value="KAF1851835.1"/>
    <property type="molecule type" value="Genomic_DNA"/>
</dbReference>
<feature type="chain" id="PRO_5040369776" evidence="4">
    <location>
        <begin position="33"/>
        <end position="621"/>
    </location>
</feature>
<feature type="domain" description="Glucose-methanol-choline oxidoreductase N-terminal" evidence="5">
    <location>
        <begin position="332"/>
        <end position="346"/>
    </location>
</feature>
<dbReference type="PROSITE" id="PS00624">
    <property type="entry name" value="GMC_OXRED_2"/>
    <property type="match status" value="1"/>
</dbReference>